<gene>
    <name evidence="1" type="ORF">PPERSA_12174</name>
</gene>
<dbReference type="Proteomes" id="UP000054937">
    <property type="component" value="Unassembled WGS sequence"/>
</dbReference>
<comment type="caution">
    <text evidence="1">The sequence shown here is derived from an EMBL/GenBank/DDBJ whole genome shotgun (WGS) entry which is preliminary data.</text>
</comment>
<evidence type="ECO:0000313" key="1">
    <source>
        <dbReference type="EMBL" id="KRX10892.1"/>
    </source>
</evidence>
<sequence length="226" mass="26290">MKTFDISYQPQSTELYKVKLSKIFANQYKQVEQKQQRGEKFIQLCDYKNGIGSNNELKQFVYNDALQKNFQNDTTLSLSSFDSIEGQDFQKEQKVQKKNILELLKKNSSNSINQREIEGNQSNRKNISINKSASQNIRIRSITQGGKSQVLNNNRSQNSSQNLLLKCNQETGKNNINVKNFQKQTHKKVSQLRSASRLKELDKFQLEVILQYQVKKIEFIRLMLGQ</sequence>
<dbReference type="EMBL" id="LDAU01000014">
    <property type="protein sequence ID" value="KRX10892.1"/>
    <property type="molecule type" value="Genomic_DNA"/>
</dbReference>
<reference evidence="1 2" key="1">
    <citation type="journal article" date="2015" name="Sci. Rep.">
        <title>Genome of the facultative scuticociliatosis pathogen Pseudocohnilembus persalinus provides insight into its virulence through horizontal gene transfer.</title>
        <authorList>
            <person name="Xiong J."/>
            <person name="Wang G."/>
            <person name="Cheng J."/>
            <person name="Tian M."/>
            <person name="Pan X."/>
            <person name="Warren A."/>
            <person name="Jiang C."/>
            <person name="Yuan D."/>
            <person name="Miao W."/>
        </authorList>
    </citation>
    <scope>NUCLEOTIDE SEQUENCE [LARGE SCALE GENOMIC DNA]</scope>
    <source>
        <strain evidence="1">36N120E</strain>
    </source>
</reference>
<protein>
    <submittedName>
        <fullName evidence="1">Uncharacterized protein</fullName>
    </submittedName>
</protein>
<proteinExistence type="predicted"/>
<dbReference type="AlphaFoldDB" id="A0A0V0R8Q8"/>
<dbReference type="InParanoid" id="A0A0V0R8Q8"/>
<name>A0A0V0R8Q8_PSEPJ</name>
<evidence type="ECO:0000313" key="2">
    <source>
        <dbReference type="Proteomes" id="UP000054937"/>
    </source>
</evidence>
<keyword evidence="2" id="KW-1185">Reference proteome</keyword>
<organism evidence="1 2">
    <name type="scientific">Pseudocohnilembus persalinus</name>
    <name type="common">Ciliate</name>
    <dbReference type="NCBI Taxonomy" id="266149"/>
    <lineage>
        <taxon>Eukaryota</taxon>
        <taxon>Sar</taxon>
        <taxon>Alveolata</taxon>
        <taxon>Ciliophora</taxon>
        <taxon>Intramacronucleata</taxon>
        <taxon>Oligohymenophorea</taxon>
        <taxon>Scuticociliatia</taxon>
        <taxon>Philasterida</taxon>
        <taxon>Pseudocohnilembidae</taxon>
        <taxon>Pseudocohnilembus</taxon>
    </lineage>
</organism>
<accession>A0A0V0R8Q8</accession>